<sequence>MDKHPNATPHLPVHYEDNFISPTKPLEMSSELVDRQYIDTEFEFEETDQRQMIKNVGGHLGASRSLSDDSFITAQSVDATALFPHDDLMNAKPVATWTDEDSGQDLTPTLNVEAIQTEELITPKADEFNTTFGTIDTADAGIDFSESTARETETEPESGLGIATRISRIQINPIATSREMIASERKSSPAKAIRTSMILNGQKTQDATETDKWNNDNLHNRELYNVSYNDPSFIKSSTSLKRTNTVKKSSEMNLDDENYACLFIIAVHSFSANSLDNADDISICLSFEKNDIAFVHTVDESGWGEVTLLKNVKRGWVPFNYFSDTVKSINEQTKTYDLQEKTETRLPLRKLLSASAKFLLHPHDTMLPDNSGKTFNIDYINGVRDGVKVILEMTECVSRSNDLVQSKPNIRKARKTLLANWYNLMIKADYYKHSVKEEHIETLIKLLFAVLNQAFIFFDTWSTEKASFDEENRKGKNHSPVEEKTNLAAVEKGPSQNLIYLEEPPTAMNRLHEIYDLLFCYSGLILGRLDMIEHNPSGCEVLETIVHQVIVLLRDLLYISKSCSAIIQEKFQYAYENTLHKNLDPLLSLVSELVSCVKVLVTQTLQEDYQIETSKHLIKDEGYHYTDQGQRLTDIVANMVTLIANSINGCNSYLRLIGDIPLGTDRKYLDLKQIQITPEKFTQLCSKGMTRNLDKKLISELLNTVGHQPHHNKLARFSTIRAGNEGELGFTYEGTQLLKGVMLDQTPFGRDSTFDPFTIDEKNRSIEPEHNIINNKELLGNEMVFSSDGSLIAASFRALVFKLTDEVDKPDDTFADAILLNFHSFGTEADLIDSLIARFDLTDKSLANDIGNKFGLYSSRSSRLKNRRKLVCKVFQTWMESYWDYNSGQKHLPTLINFFNEGVSFYLPFQGKCLLETAARLSAVNVAFKKTQDTVPMIRDQLSPRTINKLKTSSIYSDVSNSSTDSRLSVFSLDEKVIEEYELTKLPSQNTNSLSLPLPVLNLGTSSLLSKRNLQDMEKLVLSYRSMLNCSIPLTNSSTFSPKEDTLRLIFEWNEMIMSGAKAPQNIIHNDINLADLNPLELAKQLTLIESHLFLGIKPSELLDENFLGKKSSLGLAPNVRSIVNFTNELCDYVLESILYPQMTLKKRIARLKSWLKIALATTYFRNYNSLTSIMIALQNHAITRLTGVWNGLDSKEYELYDYLSKIVHPNNNFKVYRKKLKKYVDESPFGELQSEKSPIPVVPFFNLFLQDLTFIYEGNNTYKSPESFRPNKMVNIDKFLKITKTINMVRYFQVNYNTYEERDENAQSFFNISAQIDVDTQHIKPISLLQEFIFYELWRVNTLYIASKDRAYQLSILSAPRK</sequence>
<dbReference type="PROSITE" id="PS50212">
    <property type="entry name" value="RASGEF_NTER"/>
    <property type="match status" value="1"/>
</dbReference>
<feature type="domain" description="N-terminal Ras-GEF" evidence="7">
    <location>
        <begin position="787"/>
        <end position="923"/>
    </location>
</feature>
<protein>
    <recommendedName>
        <fullName evidence="10">Bud site selection protein 5</fullName>
    </recommendedName>
</protein>
<dbReference type="InterPro" id="IPR036028">
    <property type="entry name" value="SH3-like_dom_sf"/>
</dbReference>
<evidence type="ECO:0008006" key="10">
    <source>
        <dbReference type="Google" id="ProtNLM"/>
    </source>
</evidence>
<keyword evidence="1 4" id="KW-0728">SH3 domain</keyword>
<dbReference type="GO" id="GO:0005085">
    <property type="term" value="F:guanyl-nucleotide exchange factor activity"/>
    <property type="evidence" value="ECO:0007669"/>
    <property type="project" value="UniProtKB-KW"/>
</dbReference>
<dbReference type="Pfam" id="PF00617">
    <property type="entry name" value="RasGEF"/>
    <property type="match status" value="1"/>
</dbReference>
<dbReference type="PROSITE" id="PS50002">
    <property type="entry name" value="SH3"/>
    <property type="match status" value="1"/>
</dbReference>
<dbReference type="PROSITE" id="PS50009">
    <property type="entry name" value="RASGEF_CAT"/>
    <property type="match status" value="1"/>
</dbReference>
<dbReference type="GO" id="GO:0005886">
    <property type="term" value="C:plasma membrane"/>
    <property type="evidence" value="ECO:0007669"/>
    <property type="project" value="TreeGrafter"/>
</dbReference>
<dbReference type="RefSeq" id="XP_037141949.1">
    <property type="nucleotide sequence ID" value="XM_037286054.1"/>
</dbReference>
<feature type="domain" description="SH3" evidence="5">
    <location>
        <begin position="259"/>
        <end position="327"/>
    </location>
</feature>
<dbReference type="InterPro" id="IPR001452">
    <property type="entry name" value="SH3_domain"/>
</dbReference>
<evidence type="ECO:0000259" key="7">
    <source>
        <dbReference type="PROSITE" id="PS50212"/>
    </source>
</evidence>
<evidence type="ECO:0000256" key="2">
    <source>
        <dbReference type="ARBA" id="ARBA00022658"/>
    </source>
</evidence>
<keyword evidence="9" id="KW-1185">Reference proteome</keyword>
<dbReference type="OrthoDB" id="546434at2759"/>
<dbReference type="SUPFAM" id="SSF48366">
    <property type="entry name" value="Ras GEF"/>
    <property type="match status" value="1"/>
</dbReference>
<evidence type="ECO:0000256" key="4">
    <source>
        <dbReference type="PROSITE-ProRule" id="PRU00192"/>
    </source>
</evidence>
<dbReference type="CDD" id="cd06224">
    <property type="entry name" value="REM"/>
    <property type="match status" value="1"/>
</dbReference>
<evidence type="ECO:0000313" key="9">
    <source>
        <dbReference type="Proteomes" id="UP000509704"/>
    </source>
</evidence>
<dbReference type="Gene3D" id="1.10.840.10">
    <property type="entry name" value="Ras guanine-nucleotide exchange factors catalytic domain"/>
    <property type="match status" value="1"/>
</dbReference>
<gene>
    <name evidence="8" type="ORF">HG535_0A01590</name>
</gene>
<proteinExistence type="predicted"/>
<keyword evidence="2 3" id="KW-0344">Guanine-nucleotide releasing factor</keyword>
<dbReference type="SMART" id="SM00229">
    <property type="entry name" value="RasGEFN"/>
    <property type="match status" value="1"/>
</dbReference>
<dbReference type="PANTHER" id="PTHR23113:SF354">
    <property type="entry name" value="BUD SITE SELECTION PROTEIN 5"/>
    <property type="match status" value="1"/>
</dbReference>
<dbReference type="SMART" id="SM00147">
    <property type="entry name" value="RasGEF"/>
    <property type="match status" value="1"/>
</dbReference>
<organism evidence="8 9">
    <name type="scientific">Zygotorulaspora mrakii</name>
    <name type="common">Zygosaccharomyces mrakii</name>
    <dbReference type="NCBI Taxonomy" id="42260"/>
    <lineage>
        <taxon>Eukaryota</taxon>
        <taxon>Fungi</taxon>
        <taxon>Dikarya</taxon>
        <taxon>Ascomycota</taxon>
        <taxon>Saccharomycotina</taxon>
        <taxon>Saccharomycetes</taxon>
        <taxon>Saccharomycetales</taxon>
        <taxon>Saccharomycetaceae</taxon>
        <taxon>Zygotorulaspora</taxon>
    </lineage>
</organism>
<dbReference type="Gene3D" id="1.20.870.10">
    <property type="entry name" value="Son of sevenless (SoS) protein Chain: S domain 1"/>
    <property type="match status" value="1"/>
</dbReference>
<dbReference type="InterPro" id="IPR000651">
    <property type="entry name" value="Ras-like_Gua-exchang_fac_N"/>
</dbReference>
<name>A0A7H9AVJ9_ZYGMR</name>
<evidence type="ECO:0000256" key="1">
    <source>
        <dbReference type="ARBA" id="ARBA00022443"/>
    </source>
</evidence>
<dbReference type="PANTHER" id="PTHR23113">
    <property type="entry name" value="GUANINE NUCLEOTIDE EXCHANGE FACTOR"/>
    <property type="match status" value="1"/>
</dbReference>
<dbReference type="GeneID" id="59233857"/>
<dbReference type="Pfam" id="PF00618">
    <property type="entry name" value="RasGEF_N"/>
    <property type="match status" value="1"/>
</dbReference>
<feature type="domain" description="Ras-GEF" evidence="6">
    <location>
        <begin position="1078"/>
        <end position="1327"/>
    </location>
</feature>
<reference evidence="8 9" key="1">
    <citation type="submission" date="2020-07" db="EMBL/GenBank/DDBJ databases">
        <title>The yeast mating-type switching endonuclease HO is a domesticated member of an unorthodox homing genetic element family.</title>
        <authorList>
            <person name="Coughlan A.Y."/>
            <person name="Lombardi L."/>
            <person name="Braun-Galleani S."/>
            <person name="Martos A.R."/>
            <person name="Galeote V."/>
            <person name="Bigey F."/>
            <person name="Dequin S."/>
            <person name="Byrne K.P."/>
            <person name="Wolfe K.H."/>
        </authorList>
    </citation>
    <scope>NUCLEOTIDE SEQUENCE [LARGE SCALE GENOMIC DNA]</scope>
    <source>
        <strain evidence="8 9">NRRL Y-6702</strain>
    </source>
</reference>
<dbReference type="GO" id="GO:0007265">
    <property type="term" value="P:Ras protein signal transduction"/>
    <property type="evidence" value="ECO:0007669"/>
    <property type="project" value="TreeGrafter"/>
</dbReference>
<dbReference type="KEGG" id="zmk:HG535_0A01590"/>
<dbReference type="Gene3D" id="2.30.30.40">
    <property type="entry name" value="SH3 Domains"/>
    <property type="match status" value="1"/>
</dbReference>
<dbReference type="Proteomes" id="UP000509704">
    <property type="component" value="Chromosome 1"/>
</dbReference>
<dbReference type="EMBL" id="CP058604">
    <property type="protein sequence ID" value="QLG70221.1"/>
    <property type="molecule type" value="Genomic_DNA"/>
</dbReference>
<accession>A0A7H9AVJ9</accession>
<evidence type="ECO:0000256" key="3">
    <source>
        <dbReference type="PROSITE-ProRule" id="PRU00168"/>
    </source>
</evidence>
<dbReference type="InterPro" id="IPR023578">
    <property type="entry name" value="Ras_GEF_dom_sf"/>
</dbReference>
<dbReference type="InterPro" id="IPR001895">
    <property type="entry name" value="RASGEF_cat_dom"/>
</dbReference>
<evidence type="ECO:0000313" key="8">
    <source>
        <dbReference type="EMBL" id="QLG70221.1"/>
    </source>
</evidence>
<dbReference type="InterPro" id="IPR036964">
    <property type="entry name" value="RASGEF_cat_dom_sf"/>
</dbReference>
<evidence type="ECO:0000259" key="5">
    <source>
        <dbReference type="PROSITE" id="PS50002"/>
    </source>
</evidence>
<dbReference type="InterPro" id="IPR008937">
    <property type="entry name" value="Ras-like_GEF"/>
</dbReference>
<dbReference type="SUPFAM" id="SSF50044">
    <property type="entry name" value="SH3-domain"/>
    <property type="match status" value="1"/>
</dbReference>
<evidence type="ECO:0000259" key="6">
    <source>
        <dbReference type="PROSITE" id="PS50009"/>
    </source>
</evidence>